<organism evidence="5 6">
    <name type="scientific">Vallicoccus soli</name>
    <dbReference type="NCBI Taxonomy" id="2339232"/>
    <lineage>
        <taxon>Bacteria</taxon>
        <taxon>Bacillati</taxon>
        <taxon>Actinomycetota</taxon>
        <taxon>Actinomycetes</taxon>
        <taxon>Motilibacterales</taxon>
        <taxon>Vallicoccaceae</taxon>
        <taxon>Vallicoccus</taxon>
    </lineage>
</organism>
<evidence type="ECO:0000313" key="5">
    <source>
        <dbReference type="EMBL" id="RJK98178.1"/>
    </source>
</evidence>
<dbReference type="InterPro" id="IPR028098">
    <property type="entry name" value="Glyco_trans_4-like_N"/>
</dbReference>
<dbReference type="Pfam" id="PF00534">
    <property type="entry name" value="Glycos_transf_1"/>
    <property type="match status" value="1"/>
</dbReference>
<dbReference type="PANTHER" id="PTHR46401:SF2">
    <property type="entry name" value="GLYCOSYLTRANSFERASE WBBK-RELATED"/>
    <property type="match status" value="1"/>
</dbReference>
<keyword evidence="1" id="KW-0328">Glycosyltransferase</keyword>
<protein>
    <submittedName>
        <fullName evidence="5">Glycosyltransferase</fullName>
    </submittedName>
</protein>
<evidence type="ECO:0000259" key="4">
    <source>
        <dbReference type="Pfam" id="PF13439"/>
    </source>
</evidence>
<dbReference type="RefSeq" id="WP_119949104.1">
    <property type="nucleotide sequence ID" value="NZ_QZEZ01000001.1"/>
</dbReference>
<keyword evidence="6" id="KW-1185">Reference proteome</keyword>
<dbReference type="Pfam" id="PF13439">
    <property type="entry name" value="Glyco_transf_4"/>
    <property type="match status" value="1"/>
</dbReference>
<dbReference type="GO" id="GO:0009103">
    <property type="term" value="P:lipopolysaccharide biosynthetic process"/>
    <property type="evidence" value="ECO:0007669"/>
    <property type="project" value="TreeGrafter"/>
</dbReference>
<evidence type="ECO:0000259" key="3">
    <source>
        <dbReference type="Pfam" id="PF00534"/>
    </source>
</evidence>
<proteinExistence type="predicted"/>
<dbReference type="EMBL" id="QZEZ01000001">
    <property type="protein sequence ID" value="RJK98178.1"/>
    <property type="molecule type" value="Genomic_DNA"/>
</dbReference>
<dbReference type="Gene3D" id="3.40.50.2000">
    <property type="entry name" value="Glycogen Phosphorylase B"/>
    <property type="match status" value="2"/>
</dbReference>
<evidence type="ECO:0000313" key="6">
    <source>
        <dbReference type="Proteomes" id="UP000265614"/>
    </source>
</evidence>
<evidence type="ECO:0000256" key="2">
    <source>
        <dbReference type="ARBA" id="ARBA00022679"/>
    </source>
</evidence>
<dbReference type="OrthoDB" id="9801573at2"/>
<dbReference type="InterPro" id="IPR001296">
    <property type="entry name" value="Glyco_trans_1"/>
</dbReference>
<evidence type="ECO:0000256" key="1">
    <source>
        <dbReference type="ARBA" id="ARBA00022676"/>
    </source>
</evidence>
<keyword evidence="2 5" id="KW-0808">Transferase</keyword>
<comment type="caution">
    <text evidence="5">The sequence shown here is derived from an EMBL/GenBank/DDBJ whole genome shotgun (WGS) entry which is preliminary data.</text>
</comment>
<dbReference type="SUPFAM" id="SSF53756">
    <property type="entry name" value="UDP-Glycosyltransferase/glycogen phosphorylase"/>
    <property type="match status" value="1"/>
</dbReference>
<name>A0A3A3Z5E5_9ACTN</name>
<sequence>MRIALAHDYLSQRGGAERVALAIARALGVRRIFTSVYNPATTYPEFADFEVVTSGLNQVPLFRRDPRCALPLLPSAVEGLRIDDVDLVVCSSSGWAHGVTTDARKVVYCHNTARWLYQRDDYFGRGPSLARSVLSGVERRLKRWDRDKALSADTYLCNSAVVADRVRTHYGIEAEVLHPPRGLSAHGPAAAVPGLEPGYLLTVGRPRGYKHTDVVRDAVAGLPRERLVSVGGGGAPYANVVDLHGVSDEQLRWLYANADALVACSYEDFGLTPVEAYAFGKPVLALDAGGYRETVSRDVSGLFIEDLSIEAIRATVRRFRRQEWNDERIRAHGESWSEEQFAQRLREKVGAVAA</sequence>
<reference evidence="5 6" key="1">
    <citation type="submission" date="2018-09" db="EMBL/GenBank/DDBJ databases">
        <title>YIM 75000 draft genome.</title>
        <authorList>
            <person name="Tang S."/>
            <person name="Feng Y."/>
        </authorList>
    </citation>
    <scope>NUCLEOTIDE SEQUENCE [LARGE SCALE GENOMIC DNA]</scope>
    <source>
        <strain evidence="5 6">YIM 75000</strain>
    </source>
</reference>
<accession>A0A3A3Z5E5</accession>
<feature type="domain" description="Glycosyltransferase subfamily 4-like N-terminal" evidence="4">
    <location>
        <begin position="14"/>
        <end position="177"/>
    </location>
</feature>
<feature type="domain" description="Glycosyl transferase family 1" evidence="3">
    <location>
        <begin position="239"/>
        <end position="332"/>
    </location>
</feature>
<gene>
    <name evidence="5" type="ORF">D5H78_04525</name>
</gene>
<dbReference type="GO" id="GO:0016757">
    <property type="term" value="F:glycosyltransferase activity"/>
    <property type="evidence" value="ECO:0007669"/>
    <property type="project" value="UniProtKB-KW"/>
</dbReference>
<dbReference type="Proteomes" id="UP000265614">
    <property type="component" value="Unassembled WGS sequence"/>
</dbReference>
<dbReference type="PANTHER" id="PTHR46401">
    <property type="entry name" value="GLYCOSYLTRANSFERASE WBBK-RELATED"/>
    <property type="match status" value="1"/>
</dbReference>
<dbReference type="AlphaFoldDB" id="A0A3A3Z5E5"/>